<dbReference type="InterPro" id="IPR013785">
    <property type="entry name" value="Aldolase_TIM"/>
</dbReference>
<dbReference type="InterPro" id="IPR002241">
    <property type="entry name" value="Glyco_hydro_27"/>
</dbReference>
<keyword evidence="5" id="KW-1185">Reference proteome</keyword>
<evidence type="ECO:0000256" key="3">
    <source>
        <dbReference type="ARBA" id="ARBA00023295"/>
    </source>
</evidence>
<organism evidence="4 5">
    <name type="scientific">Dipteronia dyeriana</name>
    <dbReference type="NCBI Taxonomy" id="168575"/>
    <lineage>
        <taxon>Eukaryota</taxon>
        <taxon>Viridiplantae</taxon>
        <taxon>Streptophyta</taxon>
        <taxon>Embryophyta</taxon>
        <taxon>Tracheophyta</taxon>
        <taxon>Spermatophyta</taxon>
        <taxon>Magnoliopsida</taxon>
        <taxon>eudicotyledons</taxon>
        <taxon>Gunneridae</taxon>
        <taxon>Pentapetalae</taxon>
        <taxon>rosids</taxon>
        <taxon>malvids</taxon>
        <taxon>Sapindales</taxon>
        <taxon>Sapindaceae</taxon>
        <taxon>Hippocastanoideae</taxon>
        <taxon>Acereae</taxon>
        <taxon>Dipteronia</taxon>
    </lineage>
</organism>
<keyword evidence="3" id="KW-0326">Glycosidase</keyword>
<sequence length="201" mass="23240">MPGSLGHKEQDAKTLSTWGIDYLKNCFNDDSRPTVSDLFKQLVLHFGLWAISKDPLLLGCDLRNMTEETMEIVADKDVIAINQDSLGAQAKNQQVLFRTIGLFYSSQPRSNYSQTFPFFLLCMFYAAQELDKTIHRKHHSDHGWSFVHSICVETYFLCEKHNRLSTIYDDWVEAKSITGFWHDVGYSFCEMNKGECWEFGI</sequence>
<dbReference type="EMBL" id="JANJYI010000001">
    <property type="protein sequence ID" value="KAK2663077.1"/>
    <property type="molecule type" value="Genomic_DNA"/>
</dbReference>
<gene>
    <name evidence="4" type="ORF">Ddye_001651</name>
</gene>
<dbReference type="GO" id="GO:0004553">
    <property type="term" value="F:hydrolase activity, hydrolyzing O-glycosyl compounds"/>
    <property type="evidence" value="ECO:0007669"/>
    <property type="project" value="InterPro"/>
</dbReference>
<dbReference type="AlphaFoldDB" id="A0AAD9XPP4"/>
<dbReference type="Proteomes" id="UP001280121">
    <property type="component" value="Unassembled WGS sequence"/>
</dbReference>
<dbReference type="Pfam" id="PF16499">
    <property type="entry name" value="Melibiase_2"/>
    <property type="match status" value="1"/>
</dbReference>
<reference evidence="4" key="1">
    <citation type="journal article" date="2023" name="Plant J.">
        <title>Genome sequences and population genomics provide insights into the demographic history, inbreeding, and mutation load of two 'living fossil' tree species of Dipteronia.</title>
        <authorList>
            <person name="Feng Y."/>
            <person name="Comes H.P."/>
            <person name="Chen J."/>
            <person name="Zhu S."/>
            <person name="Lu R."/>
            <person name="Zhang X."/>
            <person name="Li P."/>
            <person name="Qiu J."/>
            <person name="Olsen K.M."/>
            <person name="Qiu Y."/>
        </authorList>
    </citation>
    <scope>NUCLEOTIDE SEQUENCE</scope>
    <source>
        <strain evidence="4">KIB01</strain>
    </source>
</reference>
<proteinExistence type="inferred from homology"/>
<comment type="similarity">
    <text evidence="1">Belongs to the glycosyl hydrolase 27 family.</text>
</comment>
<evidence type="ECO:0000256" key="2">
    <source>
        <dbReference type="ARBA" id="ARBA00022801"/>
    </source>
</evidence>
<dbReference type="SUPFAM" id="SSF51445">
    <property type="entry name" value="(Trans)glycosidases"/>
    <property type="match status" value="1"/>
</dbReference>
<keyword evidence="2" id="KW-0378">Hydrolase</keyword>
<dbReference type="Gene3D" id="3.20.20.70">
    <property type="entry name" value="Aldolase class I"/>
    <property type="match status" value="1"/>
</dbReference>
<dbReference type="PANTHER" id="PTHR11452">
    <property type="entry name" value="ALPHA-GALACTOSIDASE/ALPHA-N-ACETYLGALACTOSAMINIDASE"/>
    <property type="match status" value="1"/>
</dbReference>
<name>A0AAD9XPP4_9ROSI</name>
<evidence type="ECO:0000313" key="5">
    <source>
        <dbReference type="Proteomes" id="UP001280121"/>
    </source>
</evidence>
<accession>A0AAD9XPP4</accession>
<evidence type="ECO:0000313" key="4">
    <source>
        <dbReference type="EMBL" id="KAK2663077.1"/>
    </source>
</evidence>
<protein>
    <submittedName>
        <fullName evidence="4">Uncharacterized protein</fullName>
    </submittedName>
</protein>
<comment type="caution">
    <text evidence="4">The sequence shown here is derived from an EMBL/GenBank/DDBJ whole genome shotgun (WGS) entry which is preliminary data.</text>
</comment>
<dbReference type="InterPro" id="IPR017853">
    <property type="entry name" value="GH"/>
</dbReference>
<dbReference type="GO" id="GO:0005975">
    <property type="term" value="P:carbohydrate metabolic process"/>
    <property type="evidence" value="ECO:0007669"/>
    <property type="project" value="InterPro"/>
</dbReference>
<dbReference type="GO" id="GO:0009505">
    <property type="term" value="C:plant-type cell wall"/>
    <property type="evidence" value="ECO:0007669"/>
    <property type="project" value="TreeGrafter"/>
</dbReference>
<evidence type="ECO:0000256" key="1">
    <source>
        <dbReference type="ARBA" id="ARBA00009743"/>
    </source>
</evidence>
<dbReference type="PANTHER" id="PTHR11452:SF80">
    <property type="entry name" value="ALPHA-GALACTOSIDASE 1"/>
    <property type="match status" value="1"/>
</dbReference>